<dbReference type="Pfam" id="PF00175">
    <property type="entry name" value="NAD_binding_1"/>
    <property type="match status" value="1"/>
</dbReference>
<evidence type="ECO:0000313" key="5">
    <source>
        <dbReference type="Proteomes" id="UP000178602"/>
    </source>
</evidence>
<dbReference type="Proteomes" id="UP000178602">
    <property type="component" value="Unassembled WGS sequence"/>
</dbReference>
<feature type="binding site" evidence="2">
    <location>
        <position position="236"/>
    </location>
    <ligand>
        <name>[2Fe-2S] cluster</name>
        <dbReference type="ChEBI" id="CHEBI:190135"/>
    </ligand>
</feature>
<keyword evidence="2" id="KW-0479">Metal-binding</keyword>
<keyword evidence="1" id="KW-0285">Flavoprotein</keyword>
<dbReference type="AlphaFoldDB" id="A0A1F4T9F5"/>
<comment type="cofactor">
    <cofactor evidence="1">
        <name>FAD</name>
        <dbReference type="ChEBI" id="CHEBI:57692"/>
    </cofactor>
    <text evidence="1">Binds 1 FAD per subunit.</text>
</comment>
<dbReference type="InterPro" id="IPR050353">
    <property type="entry name" value="PyrK_electron_transfer"/>
</dbReference>
<evidence type="ECO:0000313" key="4">
    <source>
        <dbReference type="EMBL" id="OGC28673.1"/>
    </source>
</evidence>
<dbReference type="SUPFAM" id="SSF52343">
    <property type="entry name" value="Ferredoxin reductase-like, C-terminal NADP-linked domain"/>
    <property type="match status" value="1"/>
</dbReference>
<dbReference type="SUPFAM" id="SSF63380">
    <property type="entry name" value="Riboflavin synthase domain-like"/>
    <property type="match status" value="1"/>
</dbReference>
<keyword evidence="2" id="KW-0408">Iron</keyword>
<dbReference type="PROSITE" id="PS51384">
    <property type="entry name" value="FAD_FR"/>
    <property type="match status" value="1"/>
</dbReference>
<dbReference type="PIRSF" id="PIRSF006816">
    <property type="entry name" value="Cyc3_hyd_g"/>
    <property type="match status" value="1"/>
</dbReference>
<dbReference type="Gene3D" id="2.40.30.10">
    <property type="entry name" value="Translation factors"/>
    <property type="match status" value="1"/>
</dbReference>
<dbReference type="InterPro" id="IPR039261">
    <property type="entry name" value="FNR_nucleotide-bd"/>
</dbReference>
<dbReference type="CDD" id="cd06219">
    <property type="entry name" value="DHOD_e_trans_like1"/>
    <property type="match status" value="1"/>
</dbReference>
<evidence type="ECO:0000256" key="2">
    <source>
        <dbReference type="PIRSR" id="PIRSR006816-2"/>
    </source>
</evidence>
<evidence type="ECO:0000259" key="3">
    <source>
        <dbReference type="PROSITE" id="PS51384"/>
    </source>
</evidence>
<name>A0A1F4T9F5_UNCSA</name>
<dbReference type="InterPro" id="IPR017938">
    <property type="entry name" value="Riboflavin_synthase-like_b-brl"/>
</dbReference>
<reference evidence="4 5" key="1">
    <citation type="journal article" date="2016" name="Nat. Commun.">
        <title>Thousands of microbial genomes shed light on interconnected biogeochemical processes in an aquifer system.</title>
        <authorList>
            <person name="Anantharaman K."/>
            <person name="Brown C.T."/>
            <person name="Hug L.A."/>
            <person name="Sharon I."/>
            <person name="Castelle C.J."/>
            <person name="Probst A.J."/>
            <person name="Thomas B.C."/>
            <person name="Singh A."/>
            <person name="Wilkins M.J."/>
            <person name="Karaoz U."/>
            <person name="Brodie E.L."/>
            <person name="Williams K.H."/>
            <person name="Hubbard S.S."/>
            <person name="Banfield J.F."/>
        </authorList>
    </citation>
    <scope>NUCLEOTIDE SEQUENCE [LARGE SCALE GENOMIC DNA]</scope>
</reference>
<gene>
    <name evidence="4" type="ORF">A3K49_06935</name>
</gene>
<comment type="caution">
    <text evidence="4">The sequence shown here is derived from an EMBL/GenBank/DDBJ whole genome shotgun (WGS) entry which is preliminary data.</text>
</comment>
<dbReference type="PANTHER" id="PTHR43513">
    <property type="entry name" value="DIHYDROOROTATE DEHYDROGENASE B (NAD(+)), ELECTRON TRANSFER SUBUNIT"/>
    <property type="match status" value="1"/>
</dbReference>
<dbReference type="GO" id="GO:0046872">
    <property type="term" value="F:metal ion binding"/>
    <property type="evidence" value="ECO:0007669"/>
    <property type="project" value="UniProtKB-KW"/>
</dbReference>
<organism evidence="4 5">
    <name type="scientific">candidate division WOR-1 bacterium RIFOXYC12_FULL_54_18</name>
    <dbReference type="NCBI Taxonomy" id="1802584"/>
    <lineage>
        <taxon>Bacteria</taxon>
        <taxon>Bacillati</taxon>
        <taxon>Saganbacteria</taxon>
    </lineage>
</organism>
<feature type="domain" description="FAD-binding FR-type" evidence="3">
    <location>
        <begin position="1"/>
        <end position="95"/>
    </location>
</feature>
<keyword evidence="2" id="KW-0411">Iron-sulfur</keyword>
<proteinExistence type="predicted"/>
<accession>A0A1F4T9F5</accession>
<evidence type="ECO:0000256" key="1">
    <source>
        <dbReference type="PIRSR" id="PIRSR006816-1"/>
    </source>
</evidence>
<dbReference type="GO" id="GO:0051537">
    <property type="term" value="F:2 iron, 2 sulfur cluster binding"/>
    <property type="evidence" value="ECO:0007669"/>
    <property type="project" value="UniProtKB-KW"/>
</dbReference>
<keyword evidence="2" id="KW-0001">2Fe-2S</keyword>
<feature type="binding site" evidence="2">
    <location>
        <position position="224"/>
    </location>
    <ligand>
        <name>[2Fe-2S] cluster</name>
        <dbReference type="ChEBI" id="CHEBI:190135"/>
    </ligand>
</feature>
<feature type="binding site" evidence="1">
    <location>
        <begin position="62"/>
        <end position="64"/>
    </location>
    <ligand>
        <name>FAD</name>
        <dbReference type="ChEBI" id="CHEBI:57692"/>
    </ligand>
</feature>
<dbReference type="GO" id="GO:0050660">
    <property type="term" value="F:flavin adenine dinucleotide binding"/>
    <property type="evidence" value="ECO:0007669"/>
    <property type="project" value="InterPro"/>
</dbReference>
<comment type="cofactor">
    <cofactor evidence="2">
        <name>[2Fe-2S] cluster</name>
        <dbReference type="ChEBI" id="CHEBI:190135"/>
    </cofactor>
    <text evidence="2">Binds 1 [2Fe-2S] cluster per subunit.</text>
</comment>
<dbReference type="PANTHER" id="PTHR43513:SF3">
    <property type="entry name" value="DIHYDROOROTATE DEHYDROGENASE B (NAD(+)), ELECTRON TRANSFER SUBUNIT-RELATED"/>
    <property type="match status" value="1"/>
</dbReference>
<dbReference type="EMBL" id="MEUG01000001">
    <property type="protein sequence ID" value="OGC28673.1"/>
    <property type="molecule type" value="Genomic_DNA"/>
</dbReference>
<dbReference type="InterPro" id="IPR001433">
    <property type="entry name" value="OxRdtase_FAD/NAD-bd"/>
</dbReference>
<dbReference type="InterPro" id="IPR019480">
    <property type="entry name" value="Dihydroorotate_DH_Fe-S-bd"/>
</dbReference>
<keyword evidence="1" id="KW-0274">FAD</keyword>
<dbReference type="Pfam" id="PF10418">
    <property type="entry name" value="DHODB_Fe-S_bind"/>
    <property type="match status" value="1"/>
</dbReference>
<sequence>MSEILSRKSLSPNVFQITVAAPAIAAGARAGQFVVIIPATQAERIPLTIADSDQAKGTITIIFQLAGATTRLLTSLQVGEKIPHILGPLGVPSEIEKFGRVVVVGGGVGIAEIYPVVKALTAAGNEVVTIVGARNKELLIFQSELSVVSCQLLVATDDGSSGRKGFVTELLAEAIKERPVQRVIAVGPVPMMKACCDLTREAGIKTIVSLNTLMLDATGMCGVCRVKVGGENRFACVEGPDFDGHLVDFADLTSRLGTYKDLEKKADDHVCRLLRGKNG</sequence>
<dbReference type="NCBIfam" id="NF004862">
    <property type="entry name" value="PRK06222.1"/>
    <property type="match status" value="1"/>
</dbReference>
<feature type="binding site" evidence="2">
    <location>
        <position position="221"/>
    </location>
    <ligand>
        <name>[2Fe-2S] cluster</name>
        <dbReference type="ChEBI" id="CHEBI:190135"/>
    </ligand>
</feature>
<dbReference type="GO" id="GO:0016491">
    <property type="term" value="F:oxidoreductase activity"/>
    <property type="evidence" value="ECO:0007669"/>
    <property type="project" value="InterPro"/>
</dbReference>
<dbReference type="InterPro" id="IPR017927">
    <property type="entry name" value="FAD-bd_FR_type"/>
</dbReference>
<dbReference type="InterPro" id="IPR012165">
    <property type="entry name" value="Cyt_c3_hydrogenase_gsu"/>
</dbReference>
<protein>
    <submittedName>
        <fullName evidence="4">Ferredoxin-NADP reductase</fullName>
    </submittedName>
</protein>
<dbReference type="GO" id="GO:0006221">
    <property type="term" value="P:pyrimidine nucleotide biosynthetic process"/>
    <property type="evidence" value="ECO:0007669"/>
    <property type="project" value="InterPro"/>
</dbReference>
<dbReference type="Gene3D" id="3.40.50.80">
    <property type="entry name" value="Nucleotide-binding domain of ferredoxin-NADP reductase (FNR) module"/>
    <property type="match status" value="1"/>
</dbReference>